<gene>
    <name evidence="3" type="ORF">SPV1_01922</name>
</gene>
<dbReference type="Gene3D" id="3.30.450.90">
    <property type="match status" value="1"/>
</dbReference>
<dbReference type="PANTHER" id="PTHR30486">
    <property type="entry name" value="TWITCHING MOTILITY PROTEIN PILT"/>
    <property type="match status" value="1"/>
</dbReference>
<dbReference type="RefSeq" id="WP_009850685.1">
    <property type="nucleotide sequence ID" value="NZ_DS022295.1"/>
</dbReference>
<comment type="similarity">
    <text evidence="1">Belongs to the GSP E family.</text>
</comment>
<proteinExistence type="inferred from homology"/>
<dbReference type="STRING" id="314344.AL013_01125"/>
<dbReference type="GO" id="GO:0005524">
    <property type="term" value="F:ATP binding"/>
    <property type="evidence" value="ECO:0007669"/>
    <property type="project" value="InterPro"/>
</dbReference>
<dbReference type="InParanoid" id="Q0F284"/>
<dbReference type="AlphaFoldDB" id="Q0F284"/>
<evidence type="ECO:0000259" key="2">
    <source>
        <dbReference type="SMART" id="SM00382"/>
    </source>
</evidence>
<dbReference type="EMBL" id="AATS01000002">
    <property type="protein sequence ID" value="EAU55666.1"/>
    <property type="molecule type" value="Genomic_DNA"/>
</dbReference>
<dbReference type="InterPro" id="IPR050921">
    <property type="entry name" value="T4SS_GSP_E_ATPase"/>
</dbReference>
<evidence type="ECO:0000313" key="3">
    <source>
        <dbReference type="EMBL" id="EAU55666.1"/>
    </source>
</evidence>
<dbReference type="InterPro" id="IPR006321">
    <property type="entry name" value="PilT/PilU"/>
</dbReference>
<comment type="caution">
    <text evidence="3">The sequence shown here is derived from an EMBL/GenBank/DDBJ whole genome shotgun (WGS) entry which is preliminary data.</text>
</comment>
<organism evidence="3 4">
    <name type="scientific">Mariprofundus ferrooxydans PV-1</name>
    <dbReference type="NCBI Taxonomy" id="314345"/>
    <lineage>
        <taxon>Bacteria</taxon>
        <taxon>Pseudomonadati</taxon>
        <taxon>Pseudomonadota</taxon>
        <taxon>Candidatius Mariprofundia</taxon>
        <taxon>Mariprofundales</taxon>
        <taxon>Mariprofundaceae</taxon>
        <taxon>Mariprofundus</taxon>
    </lineage>
</organism>
<dbReference type="PANTHER" id="PTHR30486:SF12">
    <property type="entry name" value="TYPE IV PILUS ATPASE PILU"/>
    <property type="match status" value="1"/>
</dbReference>
<dbReference type="OrthoDB" id="5289423at2"/>
<accession>Q0F284</accession>
<dbReference type="Pfam" id="PF00437">
    <property type="entry name" value="T2SSE"/>
    <property type="match status" value="1"/>
</dbReference>
<dbReference type="HOGENOM" id="CLU_013446_4_0_0"/>
<reference evidence="3 4" key="1">
    <citation type="submission" date="2006-09" db="EMBL/GenBank/DDBJ databases">
        <authorList>
            <person name="Emerson D."/>
            <person name="Ferriera S."/>
            <person name="Johnson J."/>
            <person name="Kravitz S."/>
            <person name="Halpern A."/>
            <person name="Remington K."/>
            <person name="Beeson K."/>
            <person name="Tran B."/>
            <person name="Rogers Y.-H."/>
            <person name="Friedman R."/>
            <person name="Venter J.C."/>
        </authorList>
    </citation>
    <scope>NUCLEOTIDE SEQUENCE [LARGE SCALE GENOMIC DNA]</scope>
    <source>
        <strain evidence="3 4">PV-1</strain>
    </source>
</reference>
<name>Q0F284_9PROT</name>
<dbReference type="GO" id="GO:0016887">
    <property type="term" value="F:ATP hydrolysis activity"/>
    <property type="evidence" value="ECO:0007669"/>
    <property type="project" value="InterPro"/>
</dbReference>
<dbReference type="Proteomes" id="UP000005297">
    <property type="component" value="Unassembled WGS sequence"/>
</dbReference>
<evidence type="ECO:0000256" key="1">
    <source>
        <dbReference type="ARBA" id="ARBA00006611"/>
    </source>
</evidence>
<evidence type="ECO:0000313" key="4">
    <source>
        <dbReference type="Proteomes" id="UP000005297"/>
    </source>
</evidence>
<protein>
    <submittedName>
        <fullName evidence="3">Pilus retraction protein PilT</fullName>
    </submittedName>
</protein>
<keyword evidence="4" id="KW-1185">Reference proteome</keyword>
<dbReference type="InterPro" id="IPR001482">
    <property type="entry name" value="T2SS/T4SS_dom"/>
</dbReference>
<sequence>MEKPALIDELLLVAGKNGASDLIVRTGDRVRMRINGDIVTVPADKVTVPDRNKTIEMIRHLVRALPTQTEIETIRNLDFHYTLPGAAHFRIHVLRTHNDFGIVARLIPVDIPDFAALRLPPVFEEITGYRNGLILMAGAAGSGKSTSMAAMLNHMIRHRPVHAVSLEDPVEFRYNNSYRGTVSQRELGSDVASYKQGLSDALRETPDIIVAGEVRGREEIQLALQAAETGHLVMSTVHATTAIGTMQRIMSSFPHDEQAGIRERLSENLRAIIVQKLLPMKQGKGRIVALEIMIRNSVIRHYILDPDHWGDIVRAMEEGHSLYGSQSFDQHLRQLVEDDLVSYEQALAHAVHREDFAMHFGKS</sequence>
<dbReference type="SUPFAM" id="SSF52540">
    <property type="entry name" value="P-loop containing nucleoside triphosphate hydrolases"/>
    <property type="match status" value="1"/>
</dbReference>
<dbReference type="Gene3D" id="3.40.50.300">
    <property type="entry name" value="P-loop containing nucleotide triphosphate hydrolases"/>
    <property type="match status" value="1"/>
</dbReference>
<dbReference type="InterPro" id="IPR003593">
    <property type="entry name" value="AAA+_ATPase"/>
</dbReference>
<feature type="domain" description="AAA+ ATPase" evidence="2">
    <location>
        <begin position="130"/>
        <end position="284"/>
    </location>
</feature>
<dbReference type="eggNOG" id="COG2805">
    <property type="taxonomic scope" value="Bacteria"/>
</dbReference>
<dbReference type="InterPro" id="IPR027417">
    <property type="entry name" value="P-loop_NTPase"/>
</dbReference>
<dbReference type="NCBIfam" id="TIGR01420">
    <property type="entry name" value="pilT_fam"/>
    <property type="match status" value="1"/>
</dbReference>
<dbReference type="SMART" id="SM00382">
    <property type="entry name" value="AAA"/>
    <property type="match status" value="1"/>
</dbReference>